<feature type="compositionally biased region" description="Low complexity" evidence="1">
    <location>
        <begin position="61"/>
        <end position="73"/>
    </location>
</feature>
<feature type="region of interest" description="Disordered" evidence="1">
    <location>
        <begin position="50"/>
        <end position="108"/>
    </location>
</feature>
<protein>
    <submittedName>
        <fullName evidence="2">Uncharacterized protein</fullName>
    </submittedName>
</protein>
<accession>A0ABD3IVL3</accession>
<proteinExistence type="predicted"/>
<keyword evidence="3" id="KW-1185">Reference proteome</keyword>
<organism evidence="2 3">
    <name type="scientific">Eucalyptus globulus</name>
    <name type="common">Tasmanian blue gum</name>
    <dbReference type="NCBI Taxonomy" id="34317"/>
    <lineage>
        <taxon>Eukaryota</taxon>
        <taxon>Viridiplantae</taxon>
        <taxon>Streptophyta</taxon>
        <taxon>Embryophyta</taxon>
        <taxon>Tracheophyta</taxon>
        <taxon>Spermatophyta</taxon>
        <taxon>Magnoliopsida</taxon>
        <taxon>eudicotyledons</taxon>
        <taxon>Gunneridae</taxon>
        <taxon>Pentapetalae</taxon>
        <taxon>rosids</taxon>
        <taxon>malvids</taxon>
        <taxon>Myrtales</taxon>
        <taxon>Myrtaceae</taxon>
        <taxon>Myrtoideae</taxon>
        <taxon>Eucalypteae</taxon>
        <taxon>Eucalyptus</taxon>
    </lineage>
</organism>
<gene>
    <name evidence="2" type="ORF">ACJRO7_003232</name>
</gene>
<name>A0ABD3IVL3_EUCGL</name>
<dbReference type="AlphaFoldDB" id="A0ABD3IVL3"/>
<feature type="compositionally biased region" description="Gly residues" evidence="1">
    <location>
        <begin position="50"/>
        <end position="60"/>
    </location>
</feature>
<evidence type="ECO:0000313" key="2">
    <source>
        <dbReference type="EMBL" id="KAL3718057.1"/>
    </source>
</evidence>
<evidence type="ECO:0000256" key="1">
    <source>
        <dbReference type="SAM" id="MobiDB-lite"/>
    </source>
</evidence>
<comment type="caution">
    <text evidence="2">The sequence shown here is derived from an EMBL/GenBank/DDBJ whole genome shotgun (WGS) entry which is preliminary data.</text>
</comment>
<dbReference type="EMBL" id="JBJKBG010000010">
    <property type="protein sequence ID" value="KAL3718057.1"/>
    <property type="molecule type" value="Genomic_DNA"/>
</dbReference>
<sequence>MFGLIIYAVYFQVPNSSQKPVDRRLDRKGRSNIKHSTNFACPILHSGYAGGSTHGSGKGGTNSKSESSSPKGGAAVIPMYAGSAGANNHHHQSALHGSIALHEAETVT</sequence>
<dbReference type="Proteomes" id="UP001634007">
    <property type="component" value="Unassembled WGS sequence"/>
</dbReference>
<reference evidence="2 3" key="1">
    <citation type="submission" date="2024-11" db="EMBL/GenBank/DDBJ databases">
        <title>Chromosome-level genome assembly of Eucalyptus globulus Labill. provides insights into its genome evolution.</title>
        <authorList>
            <person name="Li X."/>
        </authorList>
    </citation>
    <scope>NUCLEOTIDE SEQUENCE [LARGE SCALE GENOMIC DNA]</scope>
    <source>
        <strain evidence="2">CL2024</strain>
        <tissue evidence="2">Fresh tender leaves</tissue>
    </source>
</reference>
<evidence type="ECO:0000313" key="3">
    <source>
        <dbReference type="Proteomes" id="UP001634007"/>
    </source>
</evidence>